<protein>
    <recommendedName>
        <fullName evidence="1">Dienelactone hydrolase domain-containing protein</fullName>
    </recommendedName>
</protein>
<dbReference type="InterPro" id="IPR002925">
    <property type="entry name" value="Dienelactn_hydro"/>
</dbReference>
<dbReference type="PANTHER" id="PTHR17630">
    <property type="entry name" value="DIENELACTONE HYDROLASE"/>
    <property type="match status" value="1"/>
</dbReference>
<dbReference type="Pfam" id="PF01738">
    <property type="entry name" value="DLH"/>
    <property type="match status" value="1"/>
</dbReference>
<dbReference type="PANTHER" id="PTHR17630:SF55">
    <property type="entry name" value="DIENELACTONE HYDROLASE FAMILY PROTEIN (AFU_ORTHOLOGUE AFUA_1G01900)"/>
    <property type="match status" value="1"/>
</dbReference>
<dbReference type="Gene3D" id="3.40.50.1820">
    <property type="entry name" value="alpha/beta hydrolase"/>
    <property type="match status" value="1"/>
</dbReference>
<dbReference type="AlphaFoldDB" id="A0AAN7YJV8"/>
<dbReference type="SUPFAM" id="SSF53474">
    <property type="entry name" value="alpha/beta-Hydrolases"/>
    <property type="match status" value="1"/>
</dbReference>
<sequence>MSCNNCKAGFAWDGKPTGSDKSTLAGLPTYVSGESKDVGILLCAEVRKAREKGEDFYDIFGWKLNNARLLADHFAKELKATVYVPDFYEGEIVDPNMFSDPEKMKSFDLGEWTERHNRVKRWPAVEACAKELRAKYSKLGAIGYCWGGWAVFQLSGESLVDAISTAHPAMFNEKDVDSVKTPIQLLAPEEDMTFTPELKKYCLENLPKTGVPWEYIYFEGHKHGFASRGDPSTDHGRAGFERAKRSAVNFFTEFLH</sequence>
<organism evidence="2 3">
    <name type="scientific">Meristemomyces frigidus</name>
    <dbReference type="NCBI Taxonomy" id="1508187"/>
    <lineage>
        <taxon>Eukaryota</taxon>
        <taxon>Fungi</taxon>
        <taxon>Dikarya</taxon>
        <taxon>Ascomycota</taxon>
        <taxon>Pezizomycotina</taxon>
        <taxon>Dothideomycetes</taxon>
        <taxon>Dothideomycetidae</taxon>
        <taxon>Mycosphaerellales</taxon>
        <taxon>Teratosphaeriaceae</taxon>
        <taxon>Meristemomyces</taxon>
    </lineage>
</organism>
<reference evidence="2" key="1">
    <citation type="submission" date="2023-08" db="EMBL/GenBank/DDBJ databases">
        <title>Black Yeasts Isolated from many extreme environments.</title>
        <authorList>
            <person name="Coleine C."/>
            <person name="Stajich J.E."/>
            <person name="Selbmann L."/>
        </authorList>
    </citation>
    <scope>NUCLEOTIDE SEQUENCE</scope>
    <source>
        <strain evidence="2">CCFEE 5401</strain>
    </source>
</reference>
<feature type="domain" description="Dienelactone hydrolase" evidence="1">
    <location>
        <begin position="57"/>
        <end position="254"/>
    </location>
</feature>
<evidence type="ECO:0000313" key="3">
    <source>
        <dbReference type="Proteomes" id="UP001310890"/>
    </source>
</evidence>
<evidence type="ECO:0000313" key="2">
    <source>
        <dbReference type="EMBL" id="KAK5111996.1"/>
    </source>
</evidence>
<comment type="caution">
    <text evidence="2">The sequence shown here is derived from an EMBL/GenBank/DDBJ whole genome shotgun (WGS) entry which is preliminary data.</text>
</comment>
<dbReference type="InterPro" id="IPR029058">
    <property type="entry name" value="AB_hydrolase_fold"/>
</dbReference>
<accession>A0AAN7YJV8</accession>
<dbReference type="GO" id="GO:0016787">
    <property type="term" value="F:hydrolase activity"/>
    <property type="evidence" value="ECO:0007669"/>
    <property type="project" value="InterPro"/>
</dbReference>
<dbReference type="EMBL" id="JAVRRL010000034">
    <property type="protein sequence ID" value="KAK5111996.1"/>
    <property type="molecule type" value="Genomic_DNA"/>
</dbReference>
<name>A0AAN7YJV8_9PEZI</name>
<proteinExistence type="predicted"/>
<evidence type="ECO:0000259" key="1">
    <source>
        <dbReference type="Pfam" id="PF01738"/>
    </source>
</evidence>
<gene>
    <name evidence="2" type="ORF">LTR62_004530</name>
</gene>
<dbReference type="Proteomes" id="UP001310890">
    <property type="component" value="Unassembled WGS sequence"/>
</dbReference>